<gene>
    <name evidence="1" type="ORF">V1478_012862</name>
</gene>
<keyword evidence="2" id="KW-1185">Reference proteome</keyword>
<dbReference type="AlphaFoldDB" id="A0ABD2A9B2"/>
<evidence type="ECO:0000313" key="1">
    <source>
        <dbReference type="EMBL" id="KAL2717162.1"/>
    </source>
</evidence>
<comment type="caution">
    <text evidence="1">The sequence shown here is derived from an EMBL/GenBank/DDBJ whole genome shotgun (WGS) entry which is preliminary data.</text>
</comment>
<sequence>MVDGRRSKRVPEVSTLFTCVFVSPNFKENNNSNVGFVKKVVLVVDSRIQDPDLPEGYGSNSVLELQRTLSSKTRSTSTPLLPSMFDYTLRLASLASPTITLGLPKNTSLRTR</sequence>
<accession>A0ABD2A9B2</accession>
<name>A0ABD2A9B2_VESSQ</name>
<dbReference type="Proteomes" id="UP001607302">
    <property type="component" value="Unassembled WGS sequence"/>
</dbReference>
<proteinExistence type="predicted"/>
<organism evidence="1 2">
    <name type="scientific">Vespula squamosa</name>
    <name type="common">Southern yellow jacket</name>
    <name type="synonym">Wasp</name>
    <dbReference type="NCBI Taxonomy" id="30214"/>
    <lineage>
        <taxon>Eukaryota</taxon>
        <taxon>Metazoa</taxon>
        <taxon>Ecdysozoa</taxon>
        <taxon>Arthropoda</taxon>
        <taxon>Hexapoda</taxon>
        <taxon>Insecta</taxon>
        <taxon>Pterygota</taxon>
        <taxon>Neoptera</taxon>
        <taxon>Endopterygota</taxon>
        <taxon>Hymenoptera</taxon>
        <taxon>Apocrita</taxon>
        <taxon>Aculeata</taxon>
        <taxon>Vespoidea</taxon>
        <taxon>Vespidae</taxon>
        <taxon>Vespinae</taxon>
        <taxon>Vespula</taxon>
    </lineage>
</organism>
<dbReference type="EMBL" id="JAUDFV010000153">
    <property type="protein sequence ID" value="KAL2717162.1"/>
    <property type="molecule type" value="Genomic_DNA"/>
</dbReference>
<protein>
    <submittedName>
        <fullName evidence="1">Uncharacterized protein</fullName>
    </submittedName>
</protein>
<evidence type="ECO:0000313" key="2">
    <source>
        <dbReference type="Proteomes" id="UP001607302"/>
    </source>
</evidence>
<reference evidence="1 2" key="1">
    <citation type="journal article" date="2024" name="Ann. Entomol. Soc. Am.">
        <title>Genomic analyses of the southern and eastern yellowjacket wasps (Hymenoptera: Vespidae) reveal evolutionary signatures of social life.</title>
        <authorList>
            <person name="Catto M.A."/>
            <person name="Caine P.B."/>
            <person name="Orr S.E."/>
            <person name="Hunt B.G."/>
            <person name="Goodisman M.A.D."/>
        </authorList>
    </citation>
    <scope>NUCLEOTIDE SEQUENCE [LARGE SCALE GENOMIC DNA]</scope>
    <source>
        <strain evidence="1">233</strain>
        <tissue evidence="1">Head and thorax</tissue>
    </source>
</reference>